<name>A0ACD1I1J0_9EURO</name>
<proteinExistence type="predicted"/>
<evidence type="ECO:0000313" key="2">
    <source>
        <dbReference type="Proteomes" id="UP000249748"/>
    </source>
</evidence>
<sequence length="150" mass="17621">MGRYGTANRIWSIWQKKDTRLIEIMSVYLRAAPVFLIQEGAHVVEQRSMWNFRSQSTPERPEGQSQVLGYEWVSLASYWLGSGYQTRVPRVPKMTLIPWTYIVCQVDRKVCDGVSERGNYYQEWVNVDLEIQLCYSVPYVVHINLIQKLE</sequence>
<dbReference type="Proteomes" id="UP000249748">
    <property type="component" value="Unassembled WGS sequence"/>
</dbReference>
<accession>A0ACD1I1J0</accession>
<dbReference type="EMBL" id="KZ824582">
    <property type="protein sequence ID" value="RAK83860.1"/>
    <property type="molecule type" value="Genomic_DNA"/>
</dbReference>
<keyword evidence="2" id="KW-1185">Reference proteome</keyword>
<organism evidence="1 2">
    <name type="scientific">Aspergillus costaricaensis CBS 115574</name>
    <dbReference type="NCBI Taxonomy" id="1448317"/>
    <lineage>
        <taxon>Eukaryota</taxon>
        <taxon>Fungi</taxon>
        <taxon>Dikarya</taxon>
        <taxon>Ascomycota</taxon>
        <taxon>Pezizomycotina</taxon>
        <taxon>Eurotiomycetes</taxon>
        <taxon>Eurotiomycetidae</taxon>
        <taxon>Eurotiales</taxon>
        <taxon>Aspergillaceae</taxon>
        <taxon>Aspergillus</taxon>
        <taxon>Aspergillus subgen. Circumdati</taxon>
    </lineage>
</organism>
<reference evidence="1" key="1">
    <citation type="submission" date="2018-02" db="EMBL/GenBank/DDBJ databases">
        <title>The genomes of Aspergillus section Nigri reveals drivers in fungal speciation.</title>
        <authorList>
            <consortium name="DOE Joint Genome Institute"/>
            <person name="Vesth T.C."/>
            <person name="Nybo J."/>
            <person name="Theobald S."/>
            <person name="Brandl J."/>
            <person name="Frisvad J.C."/>
            <person name="Nielsen K.F."/>
            <person name="Lyhne E.K."/>
            <person name="Kogle M.E."/>
            <person name="Kuo A."/>
            <person name="Riley R."/>
            <person name="Clum A."/>
            <person name="Nolan M."/>
            <person name="Lipzen A."/>
            <person name="Salamov A."/>
            <person name="Henrissat B."/>
            <person name="Wiebenga A."/>
            <person name="De vries R.P."/>
            <person name="Grigoriev I.V."/>
            <person name="Mortensen U.H."/>
            <person name="Andersen M.R."/>
            <person name="Baker S.E."/>
        </authorList>
    </citation>
    <scope>NUCLEOTIDE SEQUENCE</scope>
    <source>
        <strain evidence="1">CBS 115574</strain>
    </source>
</reference>
<protein>
    <submittedName>
        <fullName evidence="1">Uncharacterized protein</fullName>
    </submittedName>
</protein>
<gene>
    <name evidence="1" type="ORF">BO79DRAFT_222193</name>
</gene>
<evidence type="ECO:0000313" key="1">
    <source>
        <dbReference type="EMBL" id="RAK83860.1"/>
    </source>
</evidence>